<reference evidence="1 2" key="1">
    <citation type="submission" date="2021-10" db="EMBL/GenBank/DDBJ databases">
        <title>Collection of gut derived symbiotic bacterial strains cultured from healthy donors.</title>
        <authorList>
            <person name="Lin H."/>
            <person name="Littmann E."/>
            <person name="Kohout C."/>
            <person name="Pamer E.G."/>
        </authorList>
    </citation>
    <scope>NUCLEOTIDE SEQUENCE [LARGE SCALE GENOMIC DNA]</scope>
    <source>
        <strain evidence="1 2">DFI.1.165</strain>
    </source>
</reference>
<keyword evidence="2" id="KW-1185">Reference proteome</keyword>
<gene>
    <name evidence="1" type="ORF">LIZ65_01975</name>
</gene>
<dbReference type="SFLD" id="SFLDG01129">
    <property type="entry name" value="C1.5:_HAD__Beta-PGM__Phosphata"/>
    <property type="match status" value="1"/>
</dbReference>
<name>A0ABS8DD63_9FIRM</name>
<dbReference type="PANTHER" id="PTHR43434:SF20">
    <property type="entry name" value="5'-NUCLEOTIDASE"/>
    <property type="match status" value="1"/>
</dbReference>
<dbReference type="SUPFAM" id="SSF56784">
    <property type="entry name" value="HAD-like"/>
    <property type="match status" value="1"/>
</dbReference>
<organism evidence="1 2">
    <name type="scientific">Bariatricus massiliensis</name>
    <dbReference type="NCBI Taxonomy" id="1745713"/>
    <lineage>
        <taxon>Bacteria</taxon>
        <taxon>Bacillati</taxon>
        <taxon>Bacillota</taxon>
        <taxon>Clostridia</taxon>
        <taxon>Lachnospirales</taxon>
        <taxon>Lachnospiraceae</taxon>
        <taxon>Bariatricus</taxon>
    </lineage>
</organism>
<dbReference type="InterPro" id="IPR050155">
    <property type="entry name" value="HAD-like_hydrolase_sf"/>
</dbReference>
<dbReference type="Pfam" id="PF13419">
    <property type="entry name" value="HAD_2"/>
    <property type="match status" value="1"/>
</dbReference>
<dbReference type="PANTHER" id="PTHR43434">
    <property type="entry name" value="PHOSPHOGLYCOLATE PHOSPHATASE"/>
    <property type="match status" value="1"/>
</dbReference>
<dbReference type="RefSeq" id="WP_066732156.1">
    <property type="nucleotide sequence ID" value="NZ_JAJCIQ010000001.1"/>
</dbReference>
<dbReference type="Gene3D" id="1.10.150.240">
    <property type="entry name" value="Putative phosphatase, domain 2"/>
    <property type="match status" value="1"/>
</dbReference>
<dbReference type="InterPro" id="IPR041492">
    <property type="entry name" value="HAD_2"/>
</dbReference>
<protein>
    <submittedName>
        <fullName evidence="1">HAD family hydrolase</fullName>
    </submittedName>
</protein>
<dbReference type="SFLD" id="SFLDS00003">
    <property type="entry name" value="Haloacid_Dehalogenase"/>
    <property type="match status" value="1"/>
</dbReference>
<keyword evidence="1" id="KW-0378">Hydrolase</keyword>
<dbReference type="InterPro" id="IPR023214">
    <property type="entry name" value="HAD_sf"/>
</dbReference>
<dbReference type="InterPro" id="IPR023198">
    <property type="entry name" value="PGP-like_dom2"/>
</dbReference>
<dbReference type="InterPro" id="IPR036412">
    <property type="entry name" value="HAD-like_sf"/>
</dbReference>
<evidence type="ECO:0000313" key="2">
    <source>
        <dbReference type="Proteomes" id="UP001299546"/>
    </source>
</evidence>
<dbReference type="EMBL" id="JAJCIS010000001">
    <property type="protein sequence ID" value="MCB7386042.1"/>
    <property type="molecule type" value="Genomic_DNA"/>
</dbReference>
<comment type="caution">
    <text evidence="1">The sequence shown here is derived from an EMBL/GenBank/DDBJ whole genome shotgun (WGS) entry which is preliminary data.</text>
</comment>
<dbReference type="GO" id="GO:0016787">
    <property type="term" value="F:hydrolase activity"/>
    <property type="evidence" value="ECO:0007669"/>
    <property type="project" value="UniProtKB-KW"/>
</dbReference>
<accession>A0ABS8DD63</accession>
<dbReference type="Gene3D" id="3.40.50.1000">
    <property type="entry name" value="HAD superfamily/HAD-like"/>
    <property type="match status" value="1"/>
</dbReference>
<evidence type="ECO:0000313" key="1">
    <source>
        <dbReference type="EMBL" id="MCB7386042.1"/>
    </source>
</evidence>
<proteinExistence type="predicted"/>
<dbReference type="CDD" id="cd04302">
    <property type="entry name" value="HAD_5NT"/>
    <property type="match status" value="1"/>
</dbReference>
<sequence>MEYKYIFFDLDGTLTESGPGIINSVSYALNRLGVEVKDKDELKKFIGPPLLDSMMQFYGMTEEEAERGIAYYREYYTEKGIFENTVYGGIPEALGKLKEAGKVLAVATSKPEVFARRIAEHFSFDCYFDTICGAALDGSRVNKADVIQYTLETLGIAECDRGKVLMVGDREHDILGAKKNGVASMGVLYGYGNRLELEEAGADYIIDVPAELPAKILGGGIQCG</sequence>
<dbReference type="Proteomes" id="UP001299546">
    <property type="component" value="Unassembled WGS sequence"/>
</dbReference>